<dbReference type="PANTHER" id="PTHR11022">
    <property type="entry name" value="PEPTIDOGLYCAN RECOGNITION PROTEIN"/>
    <property type="match status" value="1"/>
</dbReference>
<protein>
    <submittedName>
        <fullName evidence="4">Peptidoglycan recognition protein</fullName>
    </submittedName>
</protein>
<dbReference type="InterPro" id="IPR002502">
    <property type="entry name" value="Amidase_domain"/>
</dbReference>
<dbReference type="SMART" id="SM00644">
    <property type="entry name" value="Ami_2"/>
    <property type="match status" value="1"/>
</dbReference>
<dbReference type="SUPFAM" id="SSF55846">
    <property type="entry name" value="N-acetylmuramoyl-L-alanine amidase-like"/>
    <property type="match status" value="1"/>
</dbReference>
<dbReference type="SMART" id="SM00701">
    <property type="entry name" value="PGRP"/>
    <property type="match status" value="1"/>
</dbReference>
<name>A0ABW4TK72_9ACTN</name>
<evidence type="ECO:0000259" key="3">
    <source>
        <dbReference type="SMART" id="SM00701"/>
    </source>
</evidence>
<proteinExistence type="inferred from homology"/>
<reference evidence="5" key="1">
    <citation type="journal article" date="2019" name="Int. J. Syst. Evol. Microbiol.">
        <title>The Global Catalogue of Microorganisms (GCM) 10K type strain sequencing project: providing services to taxonomists for standard genome sequencing and annotation.</title>
        <authorList>
            <consortium name="The Broad Institute Genomics Platform"/>
            <consortium name="The Broad Institute Genome Sequencing Center for Infectious Disease"/>
            <person name="Wu L."/>
            <person name="Ma J."/>
        </authorList>
    </citation>
    <scope>NUCLEOTIDE SEQUENCE [LARGE SCALE GENOMIC DNA]</scope>
    <source>
        <strain evidence="5">CGMCC 1.12477</strain>
    </source>
</reference>
<comment type="caution">
    <text evidence="4">The sequence shown here is derived from an EMBL/GenBank/DDBJ whole genome shotgun (WGS) entry which is preliminary data.</text>
</comment>
<dbReference type="Gene3D" id="2.60.40.2700">
    <property type="match status" value="1"/>
</dbReference>
<evidence type="ECO:0000259" key="2">
    <source>
        <dbReference type="SMART" id="SM00644"/>
    </source>
</evidence>
<dbReference type="Proteomes" id="UP001597351">
    <property type="component" value="Unassembled WGS sequence"/>
</dbReference>
<evidence type="ECO:0000256" key="1">
    <source>
        <dbReference type="ARBA" id="ARBA00007553"/>
    </source>
</evidence>
<feature type="domain" description="Peptidoglycan recognition protein family" evidence="3">
    <location>
        <begin position="201"/>
        <end position="349"/>
    </location>
</feature>
<dbReference type="InterPro" id="IPR015510">
    <property type="entry name" value="PGRP"/>
</dbReference>
<dbReference type="Pfam" id="PF01510">
    <property type="entry name" value="Amidase_2"/>
    <property type="match status" value="1"/>
</dbReference>
<dbReference type="InterPro" id="IPR006619">
    <property type="entry name" value="PGRP_domain_met/bac"/>
</dbReference>
<dbReference type="InterPro" id="IPR036505">
    <property type="entry name" value="Amidase/PGRP_sf"/>
</dbReference>
<dbReference type="CDD" id="cd06583">
    <property type="entry name" value="PGRP"/>
    <property type="match status" value="1"/>
</dbReference>
<organism evidence="4 5">
    <name type="scientific">Nocardioides aestuarii</name>
    <dbReference type="NCBI Taxonomy" id="252231"/>
    <lineage>
        <taxon>Bacteria</taxon>
        <taxon>Bacillati</taxon>
        <taxon>Actinomycetota</taxon>
        <taxon>Actinomycetes</taxon>
        <taxon>Propionibacteriales</taxon>
        <taxon>Nocardioidaceae</taxon>
        <taxon>Nocardioides</taxon>
    </lineage>
</organism>
<evidence type="ECO:0000313" key="5">
    <source>
        <dbReference type="Proteomes" id="UP001597351"/>
    </source>
</evidence>
<comment type="similarity">
    <text evidence="1">Belongs to the N-acetylmuramoyl-L-alanine amidase 2 family.</text>
</comment>
<accession>A0ABW4TK72</accession>
<feature type="domain" description="N-acetylmuramoyl-L-alanine amidase" evidence="2">
    <location>
        <begin position="217"/>
        <end position="376"/>
    </location>
</feature>
<dbReference type="EMBL" id="JBHUGD010000003">
    <property type="protein sequence ID" value="MFD1947069.1"/>
    <property type="molecule type" value="Genomic_DNA"/>
</dbReference>
<dbReference type="RefSeq" id="WP_343917819.1">
    <property type="nucleotide sequence ID" value="NZ_BAAAJT010000002.1"/>
</dbReference>
<keyword evidence="5" id="KW-1185">Reference proteome</keyword>
<gene>
    <name evidence="4" type="ORF">ACFSDE_09720</name>
</gene>
<dbReference type="Gene3D" id="3.40.80.10">
    <property type="entry name" value="Peptidoglycan recognition protein-like"/>
    <property type="match status" value="1"/>
</dbReference>
<sequence length="583" mass="62397">MTRGDGVVGGTHRRPLLKLAAGGAALASVGVAARVALHPGDDDGPPSGGGLVLSADDGSDVKSLSVRLGDELLPKQAAGRWESQRLPTSVHSMVGFTWAVGATAPVVRVRSRVDGVWSGWQRVSLLHDVPEDTTRLGTDLVWIGRATGVQVRVDGHRPDDLTLVLLHPAKRAADALLDQQVAARSTTPDAEDTTTARVKRPDLIGRSDWGANERLRSGRPSYNDTLKQVHVHHTVNANDYARGDVPALIRGMYAYHTQSLGWSDIGYNFLVDRFGRTYVGRAGGAGRLVRGAHTLGFNHNSTGISCIGNFETGSPSNAMLSGVAAIAAWKLSIYGGKPREKVTVRSEGSDKYAAGRTVRLPVIDGHRDTNDTACPGTNLYTRLPAIRKRANKLIRAANQTGIEVTRAASLSGTPALGSTVRANPGRWTPSAAVPSYLWFRDGEKIKGSREQVYTVRPADVGHRLTCRVQLSGEGLETVQQVPDELPVTTAQAVLDFETSVNRRVVIVKVEVHAPDHVRPAPTGKVKVTVGERSRTVTLSDDGRAVVKFGRHRKHPKGRFPVVVEYLGASPFTGASATGTVRVG</sequence>
<evidence type="ECO:0000313" key="4">
    <source>
        <dbReference type="EMBL" id="MFD1947069.1"/>
    </source>
</evidence>
<dbReference type="PANTHER" id="PTHR11022:SF41">
    <property type="entry name" value="PEPTIDOGLYCAN-RECOGNITION PROTEIN LC-RELATED"/>
    <property type="match status" value="1"/>
</dbReference>